<name>A0ABP8PTQ8_9GAMM</name>
<keyword evidence="3" id="KW-0443">Lipid metabolism</keyword>
<gene>
    <name evidence="5" type="ORF">GCM10023095_00330</name>
</gene>
<dbReference type="Proteomes" id="UP001501321">
    <property type="component" value="Unassembled WGS sequence"/>
</dbReference>
<keyword evidence="4" id="KW-0276">Fatty acid metabolism</keyword>
<evidence type="ECO:0000313" key="5">
    <source>
        <dbReference type="EMBL" id="GAA4492232.1"/>
    </source>
</evidence>
<keyword evidence="4" id="KW-0275">Fatty acid biosynthesis</keyword>
<organism evidence="5 6">
    <name type="scientific">Pseudaeromonas paramecii</name>
    <dbReference type="NCBI Taxonomy" id="2138166"/>
    <lineage>
        <taxon>Bacteria</taxon>
        <taxon>Pseudomonadati</taxon>
        <taxon>Pseudomonadota</taxon>
        <taxon>Gammaproteobacteria</taxon>
        <taxon>Aeromonadales</taxon>
        <taxon>Aeromonadaceae</taxon>
        <taxon>Pseudaeromonas</taxon>
    </lineage>
</organism>
<protein>
    <submittedName>
        <fullName evidence="5">ACP phosphodiesterase</fullName>
    </submittedName>
</protein>
<dbReference type="PANTHER" id="PTHR38764:SF1">
    <property type="entry name" value="ACYL CARRIER PROTEIN PHOSPHODIESTERASE"/>
    <property type="match status" value="1"/>
</dbReference>
<evidence type="ECO:0000256" key="4">
    <source>
        <dbReference type="ARBA" id="ARBA00023160"/>
    </source>
</evidence>
<evidence type="ECO:0000256" key="3">
    <source>
        <dbReference type="ARBA" id="ARBA00023098"/>
    </source>
</evidence>
<keyword evidence="1" id="KW-0444">Lipid biosynthesis</keyword>
<evidence type="ECO:0000256" key="2">
    <source>
        <dbReference type="ARBA" id="ARBA00022801"/>
    </source>
</evidence>
<dbReference type="PIRSF" id="PIRSF011489">
    <property type="entry name" value="DUF479"/>
    <property type="match status" value="1"/>
</dbReference>
<dbReference type="InterPro" id="IPR007431">
    <property type="entry name" value="ACP_PD"/>
</dbReference>
<evidence type="ECO:0000256" key="1">
    <source>
        <dbReference type="ARBA" id="ARBA00022516"/>
    </source>
</evidence>
<dbReference type="PANTHER" id="PTHR38764">
    <property type="entry name" value="ACYL CARRIER PROTEIN PHOSPHODIESTERASE"/>
    <property type="match status" value="1"/>
</dbReference>
<dbReference type="EMBL" id="BAABFC010000001">
    <property type="protein sequence ID" value="GAA4492232.1"/>
    <property type="molecule type" value="Genomic_DNA"/>
</dbReference>
<keyword evidence="6" id="KW-1185">Reference proteome</keyword>
<dbReference type="Pfam" id="PF04336">
    <property type="entry name" value="ACP_PD"/>
    <property type="match status" value="1"/>
</dbReference>
<sequence>MNFLAHLLLAGGEPAHQIGGLLGDFVKGPLPGSLPADLALGVALHRQIDVQTDAHPLFRQSCGRISPARRRVAGIMVDLFYDHFLVCHWRRFCEQSLGDYLADFYATLAQRHDQLPARLQGLWPRMRDEAWLESYGEVDSVGWALNSLARRRTRLEAFLLGGGEELLWHYAELEQDFLALFPQLQDFSQSWLAGAGGARGTGLGDCP</sequence>
<reference evidence="6" key="1">
    <citation type="journal article" date="2019" name="Int. J. Syst. Evol. Microbiol.">
        <title>The Global Catalogue of Microorganisms (GCM) 10K type strain sequencing project: providing services to taxonomists for standard genome sequencing and annotation.</title>
        <authorList>
            <consortium name="The Broad Institute Genomics Platform"/>
            <consortium name="The Broad Institute Genome Sequencing Center for Infectious Disease"/>
            <person name="Wu L."/>
            <person name="Ma J."/>
        </authorList>
    </citation>
    <scope>NUCLEOTIDE SEQUENCE [LARGE SCALE GENOMIC DNA]</scope>
    <source>
        <strain evidence="6">JCM 32226</strain>
    </source>
</reference>
<comment type="caution">
    <text evidence="5">The sequence shown here is derived from an EMBL/GenBank/DDBJ whole genome shotgun (WGS) entry which is preliminary data.</text>
</comment>
<evidence type="ECO:0000313" key="6">
    <source>
        <dbReference type="Proteomes" id="UP001501321"/>
    </source>
</evidence>
<dbReference type="RefSeq" id="WP_345008841.1">
    <property type="nucleotide sequence ID" value="NZ_BAABFC010000001.1"/>
</dbReference>
<keyword evidence="2" id="KW-0378">Hydrolase</keyword>
<accession>A0ABP8PTQ8</accession>
<proteinExistence type="predicted"/>